<dbReference type="PROSITE" id="PS52029">
    <property type="entry name" value="LD_TPASE"/>
    <property type="match status" value="1"/>
</dbReference>
<dbReference type="Gene3D" id="1.10.101.10">
    <property type="entry name" value="PGBD-like superfamily/PGBD"/>
    <property type="match status" value="2"/>
</dbReference>
<dbReference type="GO" id="GO:0071972">
    <property type="term" value="F:peptidoglycan L,D-transpeptidase activity"/>
    <property type="evidence" value="ECO:0007669"/>
    <property type="project" value="TreeGrafter"/>
</dbReference>
<feature type="active site" description="Proton donor/acceptor" evidence="6">
    <location>
        <position position="348"/>
    </location>
</feature>
<dbReference type="OrthoDB" id="8887048at2"/>
<dbReference type="InterPro" id="IPR036366">
    <property type="entry name" value="PGBDSf"/>
</dbReference>
<dbReference type="GO" id="GO:0005576">
    <property type="term" value="C:extracellular region"/>
    <property type="evidence" value="ECO:0007669"/>
    <property type="project" value="TreeGrafter"/>
</dbReference>
<feature type="chain" id="PRO_5038367561" evidence="8">
    <location>
        <begin position="25"/>
        <end position="392"/>
    </location>
</feature>
<keyword evidence="4 6" id="KW-0573">Peptidoglycan synthesis</keyword>
<proteinExistence type="predicted"/>
<keyword evidence="5 6" id="KW-0961">Cell wall biogenesis/degradation</keyword>
<feature type="compositionally biased region" description="Low complexity" evidence="7">
    <location>
        <begin position="42"/>
        <end position="53"/>
    </location>
</feature>
<evidence type="ECO:0000256" key="1">
    <source>
        <dbReference type="ARBA" id="ARBA00004752"/>
    </source>
</evidence>
<evidence type="ECO:0000259" key="9">
    <source>
        <dbReference type="PROSITE" id="PS52029"/>
    </source>
</evidence>
<dbReference type="PANTHER" id="PTHR30582:SF33">
    <property type="entry name" value="EXPORTED PROTEIN"/>
    <property type="match status" value="1"/>
</dbReference>
<dbReference type="SUPFAM" id="SSF141523">
    <property type="entry name" value="L,D-transpeptidase catalytic domain-like"/>
    <property type="match status" value="1"/>
</dbReference>
<dbReference type="PROSITE" id="PS51257">
    <property type="entry name" value="PROKAR_LIPOPROTEIN"/>
    <property type="match status" value="1"/>
</dbReference>
<dbReference type="GO" id="GO:0008360">
    <property type="term" value="P:regulation of cell shape"/>
    <property type="evidence" value="ECO:0007669"/>
    <property type="project" value="UniProtKB-UniRule"/>
</dbReference>
<feature type="domain" description="L,D-TPase catalytic" evidence="9">
    <location>
        <begin position="278"/>
        <end position="390"/>
    </location>
</feature>
<feature type="active site" description="Nucleophile" evidence="6">
    <location>
        <position position="365"/>
    </location>
</feature>
<protein>
    <submittedName>
        <fullName evidence="10">Peptidoglycan-binding (PGRP) domain of peptidoglycan hydrolases-containing protein</fullName>
    </submittedName>
</protein>
<keyword evidence="11" id="KW-1185">Reference proteome</keyword>
<evidence type="ECO:0000256" key="3">
    <source>
        <dbReference type="ARBA" id="ARBA00022960"/>
    </source>
</evidence>
<gene>
    <name evidence="10" type="ORF">SAMN04488242_2271</name>
</gene>
<sequence>MRVRNALTSIVVALFVGIGASGCATQPVTTPRAPVAPPVSQPADPVPTDTAAPEPAPAAPSPTVDPTPTTPAPTTPADPTPTPSAPESPTPEPTPRALFERGDEGDDIRAIQHRLLQLQWFEGPVTGTFGPATQASVEGFQAKRGLPVTGAIDAVTLERLEAMTETPTHDEMYNVLKPGPTILGPGAKGDAVKDLQARLRQIGWYAGKVDGIFGDQTKSGISGFQEKRGFPVTGAVDQRTLDKVHEMTRKPTSDELNNIFPSAKPSSLRLDERCTTGRAICISKKERKLAWVVDGDVKMIVDVRFGSEMTPTREGTFSVQWKSRDHVSSLYDTPMPYALFFSGGQAVHYSADFAARGYNGASHGCVNVRDKAAVASLFDLAKVGDKVIVYSD</sequence>
<keyword evidence="2" id="KW-0808">Transferase</keyword>
<evidence type="ECO:0000256" key="7">
    <source>
        <dbReference type="SAM" id="MobiDB-lite"/>
    </source>
</evidence>
<reference evidence="10 11" key="1">
    <citation type="submission" date="2016-10" db="EMBL/GenBank/DDBJ databases">
        <authorList>
            <person name="de Groot N.N."/>
        </authorList>
    </citation>
    <scope>NUCLEOTIDE SEQUENCE [LARGE SCALE GENOMIC DNA]</scope>
    <source>
        <strain evidence="10 11">CGMCC 1.9159</strain>
    </source>
</reference>
<dbReference type="Pfam" id="PF03734">
    <property type="entry name" value="YkuD"/>
    <property type="match status" value="1"/>
</dbReference>
<dbReference type="InterPro" id="IPR002477">
    <property type="entry name" value="Peptidoglycan-bd-like"/>
</dbReference>
<dbReference type="InterPro" id="IPR038063">
    <property type="entry name" value="Transpep_catalytic_dom"/>
</dbReference>
<evidence type="ECO:0000256" key="5">
    <source>
        <dbReference type="ARBA" id="ARBA00023316"/>
    </source>
</evidence>
<accession>A0A1G9LRK0</accession>
<name>A0A1G9LRK0_9ACTN</name>
<feature type="compositionally biased region" description="Pro residues" evidence="7">
    <location>
        <begin position="54"/>
        <end position="94"/>
    </location>
</feature>
<comment type="pathway">
    <text evidence="1 6">Cell wall biogenesis; peptidoglycan biosynthesis.</text>
</comment>
<evidence type="ECO:0000313" key="11">
    <source>
        <dbReference type="Proteomes" id="UP000199475"/>
    </source>
</evidence>
<dbReference type="GO" id="GO:0018104">
    <property type="term" value="P:peptidoglycan-protein cross-linking"/>
    <property type="evidence" value="ECO:0007669"/>
    <property type="project" value="TreeGrafter"/>
</dbReference>
<dbReference type="AlphaFoldDB" id="A0A1G9LRK0"/>
<feature type="region of interest" description="Disordered" evidence="7">
    <location>
        <begin position="28"/>
        <end position="100"/>
    </location>
</feature>
<feature type="signal peptide" evidence="8">
    <location>
        <begin position="1"/>
        <end position="24"/>
    </location>
</feature>
<dbReference type="CDD" id="cd16913">
    <property type="entry name" value="YkuD_like"/>
    <property type="match status" value="1"/>
</dbReference>
<dbReference type="RefSeq" id="WP_093252226.1">
    <property type="nucleotide sequence ID" value="NZ_FNGP01000004.1"/>
</dbReference>
<dbReference type="GO" id="GO:0016740">
    <property type="term" value="F:transferase activity"/>
    <property type="evidence" value="ECO:0007669"/>
    <property type="project" value="UniProtKB-KW"/>
</dbReference>
<dbReference type="GO" id="GO:0071555">
    <property type="term" value="P:cell wall organization"/>
    <property type="evidence" value="ECO:0007669"/>
    <property type="project" value="UniProtKB-UniRule"/>
</dbReference>
<dbReference type="PANTHER" id="PTHR30582">
    <property type="entry name" value="L,D-TRANSPEPTIDASE"/>
    <property type="match status" value="1"/>
</dbReference>
<keyword evidence="3 6" id="KW-0133">Cell shape</keyword>
<dbReference type="Gene3D" id="2.40.440.10">
    <property type="entry name" value="L,D-transpeptidase catalytic domain-like"/>
    <property type="match status" value="1"/>
</dbReference>
<evidence type="ECO:0000256" key="6">
    <source>
        <dbReference type="PROSITE-ProRule" id="PRU01373"/>
    </source>
</evidence>
<dbReference type="Proteomes" id="UP000199475">
    <property type="component" value="Unassembled WGS sequence"/>
</dbReference>
<keyword evidence="8" id="KW-0732">Signal</keyword>
<evidence type="ECO:0000313" key="10">
    <source>
        <dbReference type="EMBL" id="SDL64407.1"/>
    </source>
</evidence>
<organism evidence="10 11">
    <name type="scientific">Tessaracoccus oleiagri</name>
    <dbReference type="NCBI Taxonomy" id="686624"/>
    <lineage>
        <taxon>Bacteria</taxon>
        <taxon>Bacillati</taxon>
        <taxon>Actinomycetota</taxon>
        <taxon>Actinomycetes</taxon>
        <taxon>Propionibacteriales</taxon>
        <taxon>Propionibacteriaceae</taxon>
        <taxon>Tessaracoccus</taxon>
    </lineage>
</organism>
<dbReference type="InterPro" id="IPR005490">
    <property type="entry name" value="LD_TPept_cat_dom"/>
</dbReference>
<dbReference type="InterPro" id="IPR036365">
    <property type="entry name" value="PGBD-like_sf"/>
</dbReference>
<evidence type="ECO:0000256" key="8">
    <source>
        <dbReference type="SAM" id="SignalP"/>
    </source>
</evidence>
<dbReference type="EMBL" id="FNGP01000004">
    <property type="protein sequence ID" value="SDL64407.1"/>
    <property type="molecule type" value="Genomic_DNA"/>
</dbReference>
<evidence type="ECO:0000256" key="4">
    <source>
        <dbReference type="ARBA" id="ARBA00022984"/>
    </source>
</evidence>
<evidence type="ECO:0000256" key="2">
    <source>
        <dbReference type="ARBA" id="ARBA00022679"/>
    </source>
</evidence>
<dbReference type="STRING" id="686624.SAMN04488242_2271"/>
<dbReference type="SUPFAM" id="SSF47090">
    <property type="entry name" value="PGBD-like"/>
    <property type="match status" value="2"/>
</dbReference>
<dbReference type="InterPro" id="IPR050979">
    <property type="entry name" value="LD-transpeptidase"/>
</dbReference>
<dbReference type="UniPathway" id="UPA00219"/>
<keyword evidence="10" id="KW-0378">Hydrolase</keyword>
<dbReference type="Pfam" id="PF01471">
    <property type="entry name" value="PG_binding_1"/>
    <property type="match status" value="2"/>
</dbReference>